<evidence type="ECO:0000256" key="5">
    <source>
        <dbReference type="ARBA" id="ARBA00022617"/>
    </source>
</evidence>
<evidence type="ECO:0000259" key="14">
    <source>
        <dbReference type="Pfam" id="PF01292"/>
    </source>
</evidence>
<comment type="cofactor">
    <cofactor evidence="1">
        <name>heme b</name>
        <dbReference type="ChEBI" id="CHEBI:60344"/>
    </cofactor>
</comment>
<accession>A0A0G9N3B0</accession>
<dbReference type="EMBL" id="LBHB01000001">
    <property type="protein sequence ID" value="KLE36028.1"/>
    <property type="molecule type" value="Genomic_DNA"/>
</dbReference>
<evidence type="ECO:0000256" key="3">
    <source>
        <dbReference type="ARBA" id="ARBA00022448"/>
    </source>
</evidence>
<name>A0A0G9N3B0_9SPHN</name>
<feature type="transmembrane region" description="Helical" evidence="13">
    <location>
        <begin position="50"/>
        <end position="68"/>
    </location>
</feature>
<dbReference type="RefSeq" id="WP_047003446.1">
    <property type="nucleotide sequence ID" value="NZ_LBHB01000001.1"/>
</dbReference>
<dbReference type="OrthoDB" id="1247465at2"/>
<keyword evidence="16" id="KW-1185">Reference proteome</keyword>
<dbReference type="PANTHER" id="PTHR30529:SF1">
    <property type="entry name" value="CYTOCHROME B561 HOMOLOG 2"/>
    <property type="match status" value="1"/>
</dbReference>
<dbReference type="GO" id="GO:0046872">
    <property type="term" value="F:metal ion binding"/>
    <property type="evidence" value="ECO:0007669"/>
    <property type="project" value="UniProtKB-KW"/>
</dbReference>
<feature type="transmembrane region" description="Helical" evidence="13">
    <location>
        <begin position="12"/>
        <end position="29"/>
    </location>
</feature>
<evidence type="ECO:0000256" key="6">
    <source>
        <dbReference type="ARBA" id="ARBA00022692"/>
    </source>
</evidence>
<keyword evidence="3" id="KW-0813">Transport</keyword>
<reference evidence="15 16" key="1">
    <citation type="submission" date="2015-04" db="EMBL/GenBank/DDBJ databases">
        <title>The draft genome sequence of Erythrobacter luteus KA37.</title>
        <authorList>
            <person name="Zhuang L."/>
            <person name="Liu Y."/>
            <person name="Shao Z."/>
        </authorList>
    </citation>
    <scope>NUCLEOTIDE SEQUENCE [LARGE SCALE GENOMIC DNA]</scope>
    <source>
        <strain evidence="15 16">KA37</strain>
    </source>
</reference>
<proteinExistence type="inferred from homology"/>
<evidence type="ECO:0000256" key="12">
    <source>
        <dbReference type="ARBA" id="ARBA00037975"/>
    </source>
</evidence>
<dbReference type="Proteomes" id="UP000053464">
    <property type="component" value="Unassembled WGS sequence"/>
</dbReference>
<dbReference type="STRING" id="1581420.AAW00_01925"/>
<gene>
    <name evidence="15" type="ORF">AAW00_01925</name>
</gene>
<protein>
    <submittedName>
        <fullName evidence="15">Cytochrome B561</fullName>
    </submittedName>
</protein>
<dbReference type="Pfam" id="PF01292">
    <property type="entry name" value="Ni_hydr_CYTB"/>
    <property type="match status" value="1"/>
</dbReference>
<keyword evidence="4" id="KW-1003">Cell membrane</keyword>
<evidence type="ECO:0000313" key="16">
    <source>
        <dbReference type="Proteomes" id="UP000053464"/>
    </source>
</evidence>
<comment type="subcellular location">
    <subcellularLocation>
        <location evidence="2">Cell membrane</location>
        <topology evidence="2">Multi-pass membrane protein</topology>
    </subcellularLocation>
</comment>
<evidence type="ECO:0000256" key="13">
    <source>
        <dbReference type="SAM" id="Phobius"/>
    </source>
</evidence>
<evidence type="ECO:0000256" key="1">
    <source>
        <dbReference type="ARBA" id="ARBA00001970"/>
    </source>
</evidence>
<dbReference type="PANTHER" id="PTHR30529">
    <property type="entry name" value="CYTOCHROME B561"/>
    <property type="match status" value="1"/>
</dbReference>
<dbReference type="GO" id="GO:0022904">
    <property type="term" value="P:respiratory electron transport chain"/>
    <property type="evidence" value="ECO:0007669"/>
    <property type="project" value="InterPro"/>
</dbReference>
<keyword evidence="10" id="KW-0408">Iron</keyword>
<dbReference type="InterPro" id="IPR011577">
    <property type="entry name" value="Cyt_b561_bac/Ni-Hgenase"/>
</dbReference>
<evidence type="ECO:0000256" key="11">
    <source>
        <dbReference type="ARBA" id="ARBA00023136"/>
    </source>
</evidence>
<dbReference type="GO" id="GO:0005886">
    <property type="term" value="C:plasma membrane"/>
    <property type="evidence" value="ECO:0007669"/>
    <property type="project" value="UniProtKB-SubCell"/>
</dbReference>
<feature type="domain" description="Cytochrome b561 bacterial/Ni-hydrogenase" evidence="14">
    <location>
        <begin position="6"/>
        <end position="177"/>
    </location>
</feature>
<evidence type="ECO:0000256" key="7">
    <source>
        <dbReference type="ARBA" id="ARBA00022723"/>
    </source>
</evidence>
<comment type="similarity">
    <text evidence="12">Belongs to the cytochrome b561 family.</text>
</comment>
<dbReference type="GO" id="GO:0009055">
    <property type="term" value="F:electron transfer activity"/>
    <property type="evidence" value="ECO:0007669"/>
    <property type="project" value="InterPro"/>
</dbReference>
<keyword evidence="7" id="KW-0479">Metal-binding</keyword>
<evidence type="ECO:0000256" key="10">
    <source>
        <dbReference type="ARBA" id="ARBA00023004"/>
    </source>
</evidence>
<dbReference type="AlphaFoldDB" id="A0A0G9N3B0"/>
<evidence type="ECO:0000256" key="4">
    <source>
        <dbReference type="ARBA" id="ARBA00022475"/>
    </source>
</evidence>
<feature type="transmembrane region" description="Helical" evidence="13">
    <location>
        <begin position="88"/>
        <end position="107"/>
    </location>
</feature>
<dbReference type="SUPFAM" id="SSF81342">
    <property type="entry name" value="Transmembrane di-heme cytochromes"/>
    <property type="match status" value="1"/>
</dbReference>
<keyword evidence="9 13" id="KW-1133">Transmembrane helix</keyword>
<dbReference type="InterPro" id="IPR016174">
    <property type="entry name" value="Di-haem_cyt_TM"/>
</dbReference>
<dbReference type="GO" id="GO:0020037">
    <property type="term" value="F:heme binding"/>
    <property type="evidence" value="ECO:0007669"/>
    <property type="project" value="TreeGrafter"/>
</dbReference>
<evidence type="ECO:0000256" key="9">
    <source>
        <dbReference type="ARBA" id="ARBA00022989"/>
    </source>
</evidence>
<keyword evidence="6 13" id="KW-0812">Transmembrane</keyword>
<dbReference type="InterPro" id="IPR052168">
    <property type="entry name" value="Cytochrome_b561_oxidase"/>
</dbReference>
<evidence type="ECO:0000256" key="2">
    <source>
        <dbReference type="ARBA" id="ARBA00004651"/>
    </source>
</evidence>
<organism evidence="15 16">
    <name type="scientific">Aurantiacibacter luteus</name>
    <dbReference type="NCBI Taxonomy" id="1581420"/>
    <lineage>
        <taxon>Bacteria</taxon>
        <taxon>Pseudomonadati</taxon>
        <taxon>Pseudomonadota</taxon>
        <taxon>Alphaproteobacteria</taxon>
        <taxon>Sphingomonadales</taxon>
        <taxon>Erythrobacteraceae</taxon>
        <taxon>Aurantiacibacter</taxon>
    </lineage>
</organism>
<evidence type="ECO:0000256" key="8">
    <source>
        <dbReference type="ARBA" id="ARBA00022982"/>
    </source>
</evidence>
<comment type="caution">
    <text evidence="15">The sequence shown here is derived from an EMBL/GenBank/DDBJ whole genome shotgun (WGS) entry which is preliminary data.</text>
</comment>
<keyword evidence="8" id="KW-0249">Electron transport</keyword>
<keyword evidence="11 13" id="KW-0472">Membrane</keyword>
<evidence type="ECO:0000313" key="15">
    <source>
        <dbReference type="EMBL" id="KLE36028.1"/>
    </source>
</evidence>
<sequence>MTKPQRYSAGAMFFHWTIAVLVIWNWRLAENANHAGDRAQAMAIFADHKAIGILILVLTVFRLIWRLTHPVPPLPGNYAPWERILARTTHIVFYVLLLALPIGAWLANSLAGRDIDMFGLFTIPALPVGRNEGLAETIFGIHGTGGEIMIYLIGLHILGALKHTFFDKDGGIFRMLPFGRVGKERSSLR</sequence>
<dbReference type="PATRIC" id="fig|1581420.6.peg.386"/>
<keyword evidence="5" id="KW-0349">Heme</keyword>